<keyword evidence="2" id="KW-1185">Reference proteome</keyword>
<dbReference type="PANTHER" id="PTHR31424">
    <property type="entry name" value="PROTEIN CBG23806"/>
    <property type="match status" value="1"/>
</dbReference>
<protein>
    <submittedName>
        <fullName evidence="1">Uncharacterized protein</fullName>
    </submittedName>
</protein>
<reference evidence="1 2" key="1">
    <citation type="submission" date="2018-08" db="EMBL/GenBank/DDBJ databases">
        <title>Genome and evolution of the arbuscular mycorrhizal fungus Diversispora epigaea (formerly Glomus versiforme) and its bacterial endosymbionts.</title>
        <authorList>
            <person name="Sun X."/>
            <person name="Fei Z."/>
            <person name="Harrison M."/>
        </authorList>
    </citation>
    <scope>NUCLEOTIDE SEQUENCE [LARGE SCALE GENOMIC DNA]</scope>
    <source>
        <strain evidence="1 2">IT104</strain>
    </source>
</reference>
<evidence type="ECO:0000313" key="2">
    <source>
        <dbReference type="Proteomes" id="UP000266861"/>
    </source>
</evidence>
<dbReference type="AlphaFoldDB" id="A0A397IWC5"/>
<dbReference type="PANTHER" id="PTHR31424:SF5">
    <property type="entry name" value="APPLE DOMAIN-CONTAINING PROTEIN"/>
    <property type="match status" value="1"/>
</dbReference>
<sequence>MSHFITSPFSNRISNFSTLTNSQITFALPLTPIDFTSNSPLSKKSRTIENNNNNITSFKENNDKKFEEDCYPKINVIRYQGKHTYYYQYNILDLGNYPTNARYTQRSRHRIPNGYRIQVLIYEREIICQTNYEFNGKVMYKVIWEEKDGKKCCVNSLRSASDAAKQFVQKITNAKGSTLSGVILFRISQKNKRLKKLALDINSNTKDLFDSHRFSNINLDSLKLNIQGQFIRIKFSNSNNELESQIQLDSIIHVCDNNLISREGYRQLSAVQPSLEREWHLAVRKKEINLIMENKIPIKNFNINPINEFSIIQENNENNSTIYLNENIEKIIINKDQMGNGSIRSLIGLLITLIPDLTEGNNPVLYNNNIIKIKLGGDGRQVGRYNHHVMLTACILNEKDKVLSPKYQYCICLYPGTEKYESLTIAHNQIIEELTTLYNNGFTDENNYHWKIEFRFTGDWKYMALVLGINGPTSNYFCLWCDCHKNERWDTSKSWSNIGNTKGKVRTSLLPFLTSKYCIPDELHLMLRIVDVLLECFFLELMRDALAFDTTTPQENISTREKIEITMQEIGITTFKFIPPEKKTKIAKWSWHTLMGPAKLKIIEKFPVSKFIIDQRGKDIENLWKDFYYLYCTMRRENLTEEDIIQFSQDACKWVKEFARPTKKTKTGKIEQEGLYQRSDVTPYMHVLAFHIPLFMQELLQQNLCLRWFTTSECIELRRENKENILPINLKKKKPFSNLKSRSQKNKRLKKLALDINSNTKDLFDSHRFSNINLDSLKLNIQGQFIRIKFSNSNNELESQIQLDSIIHVCDNNLISREGYRQLSAVQPSLEREWHLAVRKKEINLIMENKIPIKNFNINPINKFSIIQENNENNSTIYLNENIEKIIINKDQMGNGSIRSLIGLLITLIPDLTEGNNPVLYNNNIIKIKLGGDGRQVGRYNHHVRLFFGGTTMGGGTEQTAAYQINSFENRQIYFRINKTPTSYSEKVLTAFDKINE</sequence>
<evidence type="ECO:0000313" key="1">
    <source>
        <dbReference type="EMBL" id="RHZ80319.1"/>
    </source>
</evidence>
<accession>A0A397IWC5</accession>
<gene>
    <name evidence="1" type="ORF">Glove_137g176</name>
</gene>
<proteinExistence type="predicted"/>
<dbReference type="EMBL" id="PQFF01000128">
    <property type="protein sequence ID" value="RHZ80319.1"/>
    <property type="molecule type" value="Genomic_DNA"/>
</dbReference>
<name>A0A397IWC5_9GLOM</name>
<organism evidence="1 2">
    <name type="scientific">Diversispora epigaea</name>
    <dbReference type="NCBI Taxonomy" id="1348612"/>
    <lineage>
        <taxon>Eukaryota</taxon>
        <taxon>Fungi</taxon>
        <taxon>Fungi incertae sedis</taxon>
        <taxon>Mucoromycota</taxon>
        <taxon>Glomeromycotina</taxon>
        <taxon>Glomeromycetes</taxon>
        <taxon>Diversisporales</taxon>
        <taxon>Diversisporaceae</taxon>
        <taxon>Diversispora</taxon>
    </lineage>
</organism>
<comment type="caution">
    <text evidence="1">The sequence shown here is derived from an EMBL/GenBank/DDBJ whole genome shotgun (WGS) entry which is preliminary data.</text>
</comment>
<dbReference type="Proteomes" id="UP000266861">
    <property type="component" value="Unassembled WGS sequence"/>
</dbReference>